<gene>
    <name evidence="12" type="ORF">PYX00_007121</name>
</gene>
<dbReference type="InterPro" id="IPR036272">
    <property type="entry name" value="Methuselah_N_sf"/>
</dbReference>
<keyword evidence="7" id="KW-0675">Receptor</keyword>
<evidence type="ECO:0000259" key="11">
    <source>
        <dbReference type="PROSITE" id="PS50261"/>
    </source>
</evidence>
<dbReference type="Gene3D" id="1.20.1070.10">
    <property type="entry name" value="Rhodopsin 7-helix transmembrane proteins"/>
    <property type="match status" value="1"/>
</dbReference>
<dbReference type="PROSITE" id="PS50261">
    <property type="entry name" value="G_PROTEIN_RECEP_F2_4"/>
    <property type="match status" value="1"/>
</dbReference>
<feature type="transmembrane region" description="Helical" evidence="9">
    <location>
        <begin position="311"/>
        <end position="332"/>
    </location>
</feature>
<evidence type="ECO:0000256" key="3">
    <source>
        <dbReference type="ARBA" id="ARBA00022692"/>
    </source>
</evidence>
<dbReference type="PANTHER" id="PTHR46953">
    <property type="entry name" value="G-PROTEIN COUPLED RECEPTOR MTH-LIKE 1-RELATED"/>
    <property type="match status" value="1"/>
</dbReference>
<feature type="signal peptide" evidence="10">
    <location>
        <begin position="1"/>
        <end position="24"/>
    </location>
</feature>
<feature type="transmembrane region" description="Helical" evidence="9">
    <location>
        <begin position="422"/>
        <end position="444"/>
    </location>
</feature>
<comment type="caution">
    <text evidence="12">The sequence shown here is derived from an EMBL/GenBank/DDBJ whole genome shotgun (WGS) entry which is preliminary data.</text>
</comment>
<feature type="domain" description="G-protein coupled receptors family 2 profile 2" evidence="11">
    <location>
        <begin position="200"/>
        <end position="446"/>
    </location>
</feature>
<accession>A0AAW2HHM6</accession>
<keyword evidence="6 9" id="KW-0472">Membrane</keyword>
<feature type="transmembrane region" description="Helical" evidence="9">
    <location>
        <begin position="352"/>
        <end position="373"/>
    </location>
</feature>
<keyword evidence="5" id="KW-0297">G-protein coupled receptor</keyword>
<dbReference type="GO" id="GO:0016020">
    <property type="term" value="C:membrane"/>
    <property type="evidence" value="ECO:0007669"/>
    <property type="project" value="UniProtKB-SubCell"/>
</dbReference>
<proteinExistence type="inferred from homology"/>
<feature type="transmembrane region" description="Helical" evidence="9">
    <location>
        <begin position="231"/>
        <end position="249"/>
    </location>
</feature>
<evidence type="ECO:0000256" key="2">
    <source>
        <dbReference type="ARBA" id="ARBA00008979"/>
    </source>
</evidence>
<dbReference type="InterPro" id="IPR052808">
    <property type="entry name" value="GPCR_Mth-like"/>
</dbReference>
<keyword evidence="4 9" id="KW-1133">Transmembrane helix</keyword>
<evidence type="ECO:0000256" key="6">
    <source>
        <dbReference type="ARBA" id="ARBA00023136"/>
    </source>
</evidence>
<organism evidence="12">
    <name type="scientific">Menopon gallinae</name>
    <name type="common">poultry shaft louse</name>
    <dbReference type="NCBI Taxonomy" id="328185"/>
    <lineage>
        <taxon>Eukaryota</taxon>
        <taxon>Metazoa</taxon>
        <taxon>Ecdysozoa</taxon>
        <taxon>Arthropoda</taxon>
        <taxon>Hexapoda</taxon>
        <taxon>Insecta</taxon>
        <taxon>Pterygota</taxon>
        <taxon>Neoptera</taxon>
        <taxon>Paraneoptera</taxon>
        <taxon>Psocodea</taxon>
        <taxon>Troctomorpha</taxon>
        <taxon>Phthiraptera</taxon>
        <taxon>Amblycera</taxon>
        <taxon>Menoponidae</taxon>
        <taxon>Menopon</taxon>
    </lineage>
</organism>
<feature type="transmembrane region" description="Helical" evidence="9">
    <location>
        <begin position="394"/>
        <end position="416"/>
    </location>
</feature>
<name>A0AAW2HHM6_9NEOP</name>
<dbReference type="SUPFAM" id="SSF63877">
    <property type="entry name" value="Methuselah ectodomain"/>
    <property type="match status" value="1"/>
</dbReference>
<dbReference type="EMBL" id="JARGDH010000004">
    <property type="protein sequence ID" value="KAL0269360.1"/>
    <property type="molecule type" value="Genomic_DNA"/>
</dbReference>
<protein>
    <recommendedName>
        <fullName evidence="11">G-protein coupled receptors family 2 profile 2 domain-containing protein</fullName>
    </recommendedName>
</protein>
<evidence type="ECO:0000256" key="5">
    <source>
        <dbReference type="ARBA" id="ARBA00023040"/>
    </source>
</evidence>
<keyword evidence="3 9" id="KW-0812">Transmembrane</keyword>
<evidence type="ECO:0000256" key="9">
    <source>
        <dbReference type="SAM" id="Phobius"/>
    </source>
</evidence>
<feature type="transmembrane region" description="Helical" evidence="9">
    <location>
        <begin position="269"/>
        <end position="290"/>
    </location>
</feature>
<evidence type="ECO:0000256" key="1">
    <source>
        <dbReference type="ARBA" id="ARBA00004141"/>
    </source>
</evidence>
<feature type="transmembrane region" description="Helical" evidence="9">
    <location>
        <begin position="206"/>
        <end position="224"/>
    </location>
</feature>
<dbReference type="AlphaFoldDB" id="A0AAW2HHM6"/>
<dbReference type="GO" id="GO:0007166">
    <property type="term" value="P:cell surface receptor signaling pathway"/>
    <property type="evidence" value="ECO:0007669"/>
    <property type="project" value="InterPro"/>
</dbReference>
<comment type="similarity">
    <text evidence="2">Belongs to the G-protein coupled receptor 2 family. Mth subfamily.</text>
</comment>
<dbReference type="PANTHER" id="PTHR46953:SF2">
    <property type="entry name" value="G-PROTEIN COUPLED RECEPTOR MTH-LIKE 5-RELATED"/>
    <property type="match status" value="1"/>
</dbReference>
<evidence type="ECO:0000256" key="7">
    <source>
        <dbReference type="ARBA" id="ARBA00023170"/>
    </source>
</evidence>
<evidence type="ECO:0000256" key="4">
    <source>
        <dbReference type="ARBA" id="ARBA00022989"/>
    </source>
</evidence>
<dbReference type="EMBL" id="JARGDH010000004">
    <property type="protein sequence ID" value="KAL0269361.1"/>
    <property type="molecule type" value="Genomic_DNA"/>
</dbReference>
<comment type="subcellular location">
    <subcellularLocation>
        <location evidence="1">Membrane</location>
        <topology evidence="1">Multi-pass membrane protein</topology>
    </subcellularLocation>
</comment>
<keyword evidence="10" id="KW-0732">Signal</keyword>
<dbReference type="InterPro" id="IPR017981">
    <property type="entry name" value="GPCR_2-like_7TM"/>
</dbReference>
<sequence>METPVLLPLLSLLTFIINVPSVLSANDLSVKIPSSENAIIVHKCCEEDQMMNTEHYCFPANHTQSRPWSPIFSSDLGKHNVQVDFKLAYGLPVCTKTQEWLIYQYKNSLDQLILLPNGYLRHYTTNKDHEAEYEDDDEDDHLNSETVQNNQKRYWDYPQGTYCLDKFQLTVENTLIEAQGAIVCSPEMRTSWDDPSFIIKKVVDPILHVIAILCFLTVAIIYFVLPPLRDLVGNIITTMMLCMIVSQAAELVTIFTEFKNHVSFMVADIFRHVSLAGAFFWLNTFGYYIWKTFRSRNVFLRVTDGRKYCYYSVYAWGATALMTAIALVAHFLLDDTKDIPVAHHGEKTIGSLAMIMFFMPIAFTVIADIFFYLATGQTINRMSTYGRIHNKMKFCFEMFIKLFLIMTVAWLFLMLTWLRYDALIYCHIAINALQAPLILKICVLNQKRVIYLLKKTCCNQNCVFPCCRPDDNTPSDWGEEMVAMNTYNY</sequence>
<dbReference type="CDD" id="cd15039">
    <property type="entry name" value="7tmB3_Methuselah-like"/>
    <property type="match status" value="1"/>
</dbReference>
<evidence type="ECO:0000256" key="10">
    <source>
        <dbReference type="SAM" id="SignalP"/>
    </source>
</evidence>
<keyword evidence="8" id="KW-0807">Transducer</keyword>
<dbReference type="GO" id="GO:0004930">
    <property type="term" value="F:G protein-coupled receptor activity"/>
    <property type="evidence" value="ECO:0007669"/>
    <property type="project" value="UniProtKB-KW"/>
</dbReference>
<evidence type="ECO:0000313" key="12">
    <source>
        <dbReference type="EMBL" id="KAL0269360.1"/>
    </source>
</evidence>
<reference evidence="12" key="1">
    <citation type="journal article" date="2024" name="Gigascience">
        <title>Chromosome-level genome of the poultry shaft louse Menopon gallinae provides insight into the host-switching and adaptive evolution of parasitic lice.</title>
        <authorList>
            <person name="Xu Y."/>
            <person name="Ma L."/>
            <person name="Liu S."/>
            <person name="Liang Y."/>
            <person name="Liu Q."/>
            <person name="He Z."/>
            <person name="Tian L."/>
            <person name="Duan Y."/>
            <person name="Cai W."/>
            <person name="Li H."/>
            <person name="Song F."/>
        </authorList>
    </citation>
    <scope>NUCLEOTIDE SEQUENCE</scope>
    <source>
        <strain evidence="12">Cailab_2023a</strain>
    </source>
</reference>
<evidence type="ECO:0000256" key="8">
    <source>
        <dbReference type="ARBA" id="ARBA00023224"/>
    </source>
</evidence>
<feature type="chain" id="PRO_5044476989" description="G-protein coupled receptors family 2 profile 2 domain-containing protein" evidence="10">
    <location>
        <begin position="25"/>
        <end position="489"/>
    </location>
</feature>